<dbReference type="InterPro" id="IPR001547">
    <property type="entry name" value="Glyco_hydro_5"/>
</dbReference>
<keyword evidence="6" id="KW-0325">Glycoprotein</keyword>
<feature type="domain" description="Glycoside hydrolase family 5" evidence="18">
    <location>
        <begin position="72"/>
        <end position="360"/>
    </location>
</feature>
<comment type="function">
    <text evidence="12">Beta-glucanases participate in the metabolism of beta-glucan, the main structural component of the cell wall. Acts on lutean, pustulan and 1,6-oligo-beta-D-glucosides.</text>
</comment>
<keyword evidence="20" id="KW-1185">Reference proteome</keyword>
<dbReference type="GO" id="GO:0046557">
    <property type="term" value="F:glucan endo-1,6-beta-glucosidase activity"/>
    <property type="evidence" value="ECO:0007669"/>
    <property type="project" value="UniProtKB-EC"/>
</dbReference>
<evidence type="ECO:0000256" key="1">
    <source>
        <dbReference type="ARBA" id="ARBA00004613"/>
    </source>
</evidence>
<dbReference type="AlphaFoldDB" id="A0AA39QZZ7"/>
<evidence type="ECO:0000256" key="9">
    <source>
        <dbReference type="ARBA" id="ARBA00023316"/>
    </source>
</evidence>
<evidence type="ECO:0000259" key="18">
    <source>
        <dbReference type="Pfam" id="PF00150"/>
    </source>
</evidence>
<dbReference type="GO" id="GO:0009251">
    <property type="term" value="P:glucan catabolic process"/>
    <property type="evidence" value="ECO:0007669"/>
    <property type="project" value="TreeGrafter"/>
</dbReference>
<evidence type="ECO:0000256" key="4">
    <source>
        <dbReference type="ARBA" id="ARBA00022729"/>
    </source>
</evidence>
<keyword evidence="7" id="KW-0119">Carbohydrate metabolism</keyword>
<evidence type="ECO:0000256" key="14">
    <source>
        <dbReference type="ARBA" id="ARBA00041472"/>
    </source>
</evidence>
<gene>
    <name evidence="19" type="ORF">JMJ35_005456</name>
</gene>
<evidence type="ECO:0000256" key="6">
    <source>
        <dbReference type="ARBA" id="ARBA00023180"/>
    </source>
</evidence>
<dbReference type="InterPro" id="IPR050386">
    <property type="entry name" value="Glycosyl_hydrolase_5"/>
</dbReference>
<dbReference type="SUPFAM" id="SSF51445">
    <property type="entry name" value="(Trans)glycosidases"/>
    <property type="match status" value="1"/>
</dbReference>
<evidence type="ECO:0000256" key="15">
    <source>
        <dbReference type="ARBA" id="ARBA00042025"/>
    </source>
</evidence>
<evidence type="ECO:0000256" key="11">
    <source>
        <dbReference type="ARBA" id="ARBA00036633"/>
    </source>
</evidence>
<evidence type="ECO:0000256" key="2">
    <source>
        <dbReference type="ARBA" id="ARBA00005641"/>
    </source>
</evidence>
<evidence type="ECO:0000313" key="19">
    <source>
        <dbReference type="EMBL" id="KAK0512328.1"/>
    </source>
</evidence>
<dbReference type="GO" id="GO:0005576">
    <property type="term" value="C:extracellular region"/>
    <property type="evidence" value="ECO:0007669"/>
    <property type="project" value="UniProtKB-SubCell"/>
</dbReference>
<evidence type="ECO:0000256" key="3">
    <source>
        <dbReference type="ARBA" id="ARBA00022525"/>
    </source>
</evidence>
<dbReference type="GO" id="GO:0009986">
    <property type="term" value="C:cell surface"/>
    <property type="evidence" value="ECO:0007669"/>
    <property type="project" value="TreeGrafter"/>
</dbReference>
<evidence type="ECO:0000256" key="7">
    <source>
        <dbReference type="ARBA" id="ARBA00023277"/>
    </source>
</evidence>
<dbReference type="EC" id="3.2.1.75" evidence="13"/>
<comment type="caution">
    <text evidence="19">The sequence shown here is derived from an EMBL/GenBank/DDBJ whole genome shotgun (WGS) entry which is preliminary data.</text>
</comment>
<organism evidence="19 20">
    <name type="scientific">Cladonia borealis</name>
    <dbReference type="NCBI Taxonomy" id="184061"/>
    <lineage>
        <taxon>Eukaryota</taxon>
        <taxon>Fungi</taxon>
        <taxon>Dikarya</taxon>
        <taxon>Ascomycota</taxon>
        <taxon>Pezizomycotina</taxon>
        <taxon>Lecanoromycetes</taxon>
        <taxon>OSLEUM clade</taxon>
        <taxon>Lecanoromycetidae</taxon>
        <taxon>Lecanorales</taxon>
        <taxon>Lecanorineae</taxon>
        <taxon>Cladoniaceae</taxon>
        <taxon>Cladonia</taxon>
    </lineage>
</organism>
<keyword evidence="4" id="KW-0732">Signal</keyword>
<dbReference type="FunFam" id="3.20.20.80:FF:000269">
    <property type="entry name" value="Probable glucan endo-1,6-beta-glucosidase B"/>
    <property type="match status" value="1"/>
</dbReference>
<dbReference type="EMBL" id="JAFEKC020000011">
    <property type="protein sequence ID" value="KAK0512328.1"/>
    <property type="molecule type" value="Genomic_DNA"/>
</dbReference>
<dbReference type="Pfam" id="PF00150">
    <property type="entry name" value="Cellulase"/>
    <property type="match status" value="1"/>
</dbReference>
<sequence length="398" mass="45088">MPSAAWMPQDNHEITGRWLPASGKIRGVNLGSQFIVEPWMASNEWNEMGCGSTKSEFDCVSQLGQANANSAWAEHWSTWTTKDDITEMQSYGLNTIRIPVGYWIREDLVYSNSEHFPQGGLQYLEQICGWASDAGMYIIIDLHGAPGAQVAGNPDTGQLAPSPGFYIEYQYERAYEFLEWMTNIIHTNNNYRNVGMLEVVNEPEQGQDSDTNSMRQQYYPTAWQRIRAAEDALEIAGQNRLHIQMMNAKWGSGDPNQYLTNDTFAAYDDHRYLKWSDDNSINDPGTGQTLAAYLKESCIDDRSGNWPTVVGEFSLSVADNLQYQPDFTPDSNVAWYQKWFAAQIIAYEKQEGWIFWSWKADWIGGVNDWRWSYQAAVAAGAIPEDLNHALESNPCSGI</sequence>
<accession>A0AA39QZZ7</accession>
<keyword evidence="5 17" id="KW-0378">Hydrolase</keyword>
<keyword evidence="10" id="KW-0624">Polysaccharide degradation</keyword>
<dbReference type="GO" id="GO:0071555">
    <property type="term" value="P:cell wall organization"/>
    <property type="evidence" value="ECO:0007669"/>
    <property type="project" value="UniProtKB-KW"/>
</dbReference>
<dbReference type="Proteomes" id="UP001166286">
    <property type="component" value="Unassembled WGS sequence"/>
</dbReference>
<dbReference type="InterPro" id="IPR017853">
    <property type="entry name" value="GH"/>
</dbReference>
<evidence type="ECO:0000256" key="10">
    <source>
        <dbReference type="ARBA" id="ARBA00023326"/>
    </source>
</evidence>
<dbReference type="GO" id="GO:0004338">
    <property type="term" value="F:glucan exo-1,3-beta-glucosidase activity"/>
    <property type="evidence" value="ECO:0007669"/>
    <property type="project" value="TreeGrafter"/>
</dbReference>
<evidence type="ECO:0000256" key="16">
    <source>
        <dbReference type="ARBA" id="ARBA00043257"/>
    </source>
</evidence>
<evidence type="ECO:0000256" key="12">
    <source>
        <dbReference type="ARBA" id="ARBA00037628"/>
    </source>
</evidence>
<comment type="subcellular location">
    <subcellularLocation>
        <location evidence="1">Secreted</location>
    </subcellularLocation>
</comment>
<dbReference type="Gene3D" id="3.20.20.80">
    <property type="entry name" value="Glycosidases"/>
    <property type="match status" value="1"/>
</dbReference>
<protein>
    <recommendedName>
        <fullName evidence="13">glucan endo-1,6-beta-glucosidase</fullName>
        <ecNumber evidence="13">3.2.1.75</ecNumber>
    </recommendedName>
    <alternativeName>
        <fullName evidence="15">Beta-1,6-glucanase B</fullName>
    </alternativeName>
    <alternativeName>
        <fullName evidence="14">Endo-1,6-beta-D-glucanase B</fullName>
    </alternativeName>
    <alternativeName>
        <fullName evidence="16">Endo-1,6-beta-glucanase B</fullName>
    </alternativeName>
</protein>
<evidence type="ECO:0000256" key="5">
    <source>
        <dbReference type="ARBA" id="ARBA00022801"/>
    </source>
</evidence>
<evidence type="ECO:0000256" key="13">
    <source>
        <dbReference type="ARBA" id="ARBA00038935"/>
    </source>
</evidence>
<comment type="similarity">
    <text evidence="2 17">Belongs to the glycosyl hydrolase 5 (cellulase A) family.</text>
</comment>
<keyword evidence="8 17" id="KW-0326">Glycosidase</keyword>
<dbReference type="PANTHER" id="PTHR31297:SF39">
    <property type="entry name" value="GLUCAN ENDO-1,6-BETA-GLUCOSIDASE B"/>
    <property type="match status" value="1"/>
</dbReference>
<reference evidence="19" key="1">
    <citation type="submission" date="2023-03" db="EMBL/GenBank/DDBJ databases">
        <title>Complete genome of Cladonia borealis.</title>
        <authorList>
            <person name="Park H."/>
        </authorList>
    </citation>
    <scope>NUCLEOTIDE SEQUENCE</scope>
    <source>
        <strain evidence="19">ANT050790</strain>
    </source>
</reference>
<keyword evidence="9" id="KW-0961">Cell wall biogenesis/degradation</keyword>
<dbReference type="PANTHER" id="PTHR31297">
    <property type="entry name" value="GLUCAN ENDO-1,6-BETA-GLUCOSIDASE B"/>
    <property type="match status" value="1"/>
</dbReference>
<evidence type="ECO:0000313" key="20">
    <source>
        <dbReference type="Proteomes" id="UP001166286"/>
    </source>
</evidence>
<name>A0AA39QZZ7_9LECA</name>
<keyword evidence="3" id="KW-0964">Secreted</keyword>
<proteinExistence type="inferred from homology"/>
<evidence type="ECO:0000256" key="8">
    <source>
        <dbReference type="ARBA" id="ARBA00023295"/>
    </source>
</evidence>
<evidence type="ECO:0000256" key="17">
    <source>
        <dbReference type="RuleBase" id="RU361153"/>
    </source>
</evidence>
<comment type="catalytic activity">
    <reaction evidence="11">
        <text>Random hydrolysis of (1-&gt;6)-linkages in (1-&gt;6)-beta-D-glucans.</text>
        <dbReference type="EC" id="3.2.1.75"/>
    </reaction>
</comment>